<dbReference type="OrthoDB" id="1436450at2759"/>
<dbReference type="Proteomes" id="UP000001996">
    <property type="component" value="Unassembled WGS sequence"/>
</dbReference>
<evidence type="ECO:0000313" key="8">
    <source>
        <dbReference type="EMBL" id="EDK46345.1"/>
    </source>
</evidence>
<feature type="compositionally biased region" description="Polar residues" evidence="5">
    <location>
        <begin position="512"/>
        <end position="523"/>
    </location>
</feature>
<feature type="transmembrane region" description="Helical" evidence="6">
    <location>
        <begin position="225"/>
        <end position="242"/>
    </location>
</feature>
<dbReference type="OMA" id="MKVKCGT"/>
<comment type="subcellular location">
    <subcellularLocation>
        <location evidence="1">Membrane</location>
        <topology evidence="1">Multi-pass membrane protein</topology>
    </subcellularLocation>
</comment>
<feature type="transmembrane region" description="Helical" evidence="6">
    <location>
        <begin position="201"/>
        <end position="218"/>
    </location>
</feature>
<feature type="transmembrane region" description="Helical" evidence="6">
    <location>
        <begin position="383"/>
        <end position="404"/>
    </location>
</feature>
<accession>A5E4I7</accession>
<dbReference type="HOGENOM" id="CLU_026578_1_1_1"/>
<feature type="transmembrane region" description="Helical" evidence="6">
    <location>
        <begin position="318"/>
        <end position="335"/>
    </location>
</feature>
<dbReference type="GO" id="GO:0000329">
    <property type="term" value="C:fungal-type vacuole membrane"/>
    <property type="evidence" value="ECO:0007669"/>
    <property type="project" value="TreeGrafter"/>
</dbReference>
<feature type="compositionally biased region" description="Gly residues" evidence="5">
    <location>
        <begin position="121"/>
        <end position="131"/>
    </location>
</feature>
<dbReference type="SUPFAM" id="SSF103481">
    <property type="entry name" value="Multidrug resistance efflux transporter EmrE"/>
    <property type="match status" value="1"/>
</dbReference>
<dbReference type="InParanoid" id="A5E4I7"/>
<dbReference type="AlphaFoldDB" id="A5E4I7"/>
<feature type="transmembrane region" description="Helical" evidence="6">
    <location>
        <begin position="168"/>
        <end position="189"/>
    </location>
</feature>
<keyword evidence="4 6" id="KW-0472">Membrane</keyword>
<evidence type="ECO:0000259" key="7">
    <source>
        <dbReference type="Pfam" id="PF00892"/>
    </source>
</evidence>
<feature type="transmembrane region" description="Helical" evidence="6">
    <location>
        <begin position="285"/>
        <end position="306"/>
    </location>
</feature>
<keyword evidence="3 6" id="KW-1133">Transmembrane helix</keyword>
<dbReference type="EMBL" id="CH981529">
    <property type="protein sequence ID" value="EDK46345.1"/>
    <property type="molecule type" value="Genomic_DNA"/>
</dbReference>
<dbReference type="GeneID" id="5231707"/>
<evidence type="ECO:0000256" key="2">
    <source>
        <dbReference type="ARBA" id="ARBA00022692"/>
    </source>
</evidence>
<feature type="region of interest" description="Disordered" evidence="5">
    <location>
        <begin position="117"/>
        <end position="136"/>
    </location>
</feature>
<dbReference type="eggNOG" id="KOG2765">
    <property type="taxonomic scope" value="Eukaryota"/>
</dbReference>
<gene>
    <name evidence="8" type="ORF">LELG_04526</name>
</gene>
<feature type="region of interest" description="Disordered" evidence="5">
    <location>
        <begin position="512"/>
        <end position="537"/>
    </location>
</feature>
<feature type="domain" description="EamA" evidence="7">
    <location>
        <begin position="172"/>
        <end position="242"/>
    </location>
</feature>
<dbReference type="PANTHER" id="PTHR23051:SF0">
    <property type="entry name" value="SOLUTE CARRIER FAMILY 35 MEMBER F5"/>
    <property type="match status" value="1"/>
</dbReference>
<reference evidence="8 9" key="1">
    <citation type="journal article" date="2009" name="Nature">
        <title>Evolution of pathogenicity and sexual reproduction in eight Candida genomes.</title>
        <authorList>
            <person name="Butler G."/>
            <person name="Rasmussen M.D."/>
            <person name="Lin M.F."/>
            <person name="Santos M.A."/>
            <person name="Sakthikumar S."/>
            <person name="Munro C.A."/>
            <person name="Rheinbay E."/>
            <person name="Grabherr M."/>
            <person name="Forche A."/>
            <person name="Reedy J.L."/>
            <person name="Agrafioti I."/>
            <person name="Arnaud M.B."/>
            <person name="Bates S."/>
            <person name="Brown A.J."/>
            <person name="Brunke S."/>
            <person name="Costanzo M.C."/>
            <person name="Fitzpatrick D.A."/>
            <person name="de Groot P.W."/>
            <person name="Harris D."/>
            <person name="Hoyer L.L."/>
            <person name="Hube B."/>
            <person name="Klis F.M."/>
            <person name="Kodira C."/>
            <person name="Lennard N."/>
            <person name="Logue M.E."/>
            <person name="Martin R."/>
            <person name="Neiman A.M."/>
            <person name="Nikolaou E."/>
            <person name="Quail M.A."/>
            <person name="Quinn J."/>
            <person name="Santos M.C."/>
            <person name="Schmitzberger F.F."/>
            <person name="Sherlock G."/>
            <person name="Shah P."/>
            <person name="Silverstein K.A."/>
            <person name="Skrzypek M.S."/>
            <person name="Soll D."/>
            <person name="Staggs R."/>
            <person name="Stansfield I."/>
            <person name="Stumpf M.P."/>
            <person name="Sudbery P.E."/>
            <person name="Srikantha T."/>
            <person name="Zeng Q."/>
            <person name="Berman J."/>
            <person name="Berriman M."/>
            <person name="Heitman J."/>
            <person name="Gow N.A."/>
            <person name="Lorenz M.C."/>
            <person name="Birren B.W."/>
            <person name="Kellis M."/>
            <person name="Cuomo C.A."/>
        </authorList>
    </citation>
    <scope>NUCLEOTIDE SEQUENCE [LARGE SCALE GENOMIC DNA]</scope>
    <source>
        <strain evidence="9">ATCC 11503 / BCRC 21390 / CBS 2605 / JCM 1781 / NBRC 1676 / NRRL YB-4239</strain>
    </source>
</reference>
<feature type="transmembrane region" description="Helical" evidence="6">
    <location>
        <begin position="416"/>
        <end position="434"/>
    </location>
</feature>
<evidence type="ECO:0000256" key="5">
    <source>
        <dbReference type="SAM" id="MobiDB-lite"/>
    </source>
</evidence>
<keyword evidence="2 6" id="KW-0812">Transmembrane</keyword>
<dbReference type="Pfam" id="PF00892">
    <property type="entry name" value="EamA"/>
    <property type="match status" value="1"/>
</dbReference>
<evidence type="ECO:0000256" key="6">
    <source>
        <dbReference type="SAM" id="Phobius"/>
    </source>
</evidence>
<dbReference type="InterPro" id="IPR037185">
    <property type="entry name" value="EmrE-like"/>
</dbReference>
<dbReference type="InterPro" id="IPR000620">
    <property type="entry name" value="EamA_dom"/>
</dbReference>
<feature type="transmembrane region" description="Helical" evidence="6">
    <location>
        <begin position="58"/>
        <end position="77"/>
    </location>
</feature>
<feature type="transmembrane region" description="Helical" evidence="6">
    <location>
        <begin position="89"/>
        <end position="111"/>
    </location>
</feature>
<organism evidence="8 9">
    <name type="scientific">Lodderomyces elongisporus (strain ATCC 11503 / CBS 2605 / JCM 1781 / NBRC 1676 / NRRL YB-4239)</name>
    <name type="common">Yeast</name>
    <name type="synonym">Saccharomyces elongisporus</name>
    <dbReference type="NCBI Taxonomy" id="379508"/>
    <lineage>
        <taxon>Eukaryota</taxon>
        <taxon>Fungi</taxon>
        <taxon>Dikarya</taxon>
        <taxon>Ascomycota</taxon>
        <taxon>Saccharomycotina</taxon>
        <taxon>Pichiomycetes</taxon>
        <taxon>Debaryomycetaceae</taxon>
        <taxon>Candida/Lodderomyces clade</taxon>
        <taxon>Lodderomyces</taxon>
    </lineage>
</organism>
<sequence length="560" mass="61718">MPHTPLLLVRSPIVRSHTSTNNNNNNNNTPLLLTQKISNVPSEFHSIITSPEQRNYRLGIILLLVSIATWITGLELVNGVLKTNEYKKPILFAVITGSCFVVNFVPDLALLCRRQRKSHGDGMGDGDGDVNGGKKDLERQPLLINNSGGKDGINFDEEKTLDNEMTKLEVMVLALQIAVIYLCYNIFLLEALQFTSASNSTVIGSTTAVFTLIIGYFLRTEQLSILKAICVVFSCLGVVLVNNSSPSTSHNDNPDPVFDNIGGTADDIGGGIGGFEPKNPKLGNILALAGAFLYACYLLIMRIKCGSSSSKKTNERRLFGYVGIMTIILGFPLLYASHIFQFETFELPPRGDRNIMVFILINGVFSVISDFTSILAMLLTSPLVTSLTLTSSIPITIIIDSLILKWNHEPNLNMNLDYILGITSILTAVVLVNFSSTPDEYGNDFLEESVLENVIINDEILSPILSPLFERPSLSTKPLTIQSPLLRKLFTSSETNYMEAEEVHQKVPMFNLNANDESPPTHNANHHPNLYHSPDLHSHPLLTHQVRKSSTISTNPSIEH</sequence>
<proteinExistence type="predicted"/>
<dbReference type="VEuPathDB" id="FungiDB:LELG_04526"/>
<name>A5E4I7_LODEL</name>
<evidence type="ECO:0000313" key="9">
    <source>
        <dbReference type="Proteomes" id="UP000001996"/>
    </source>
</evidence>
<evidence type="ECO:0000256" key="3">
    <source>
        <dbReference type="ARBA" id="ARBA00022989"/>
    </source>
</evidence>
<evidence type="ECO:0000256" key="1">
    <source>
        <dbReference type="ARBA" id="ARBA00004141"/>
    </source>
</evidence>
<feature type="transmembrane region" description="Helical" evidence="6">
    <location>
        <begin position="355"/>
        <end position="376"/>
    </location>
</feature>
<keyword evidence="9" id="KW-1185">Reference proteome</keyword>
<dbReference type="PANTHER" id="PTHR23051">
    <property type="entry name" value="SOLUTE CARRIER FAMILY 35, MEMBER F5"/>
    <property type="match status" value="1"/>
</dbReference>
<protein>
    <recommendedName>
        <fullName evidence="7">EamA domain-containing protein</fullName>
    </recommendedName>
</protein>
<dbReference type="Gene3D" id="1.10.3730.20">
    <property type="match status" value="1"/>
</dbReference>
<dbReference type="KEGG" id="lel:PVL30_004245"/>
<evidence type="ECO:0000256" key="4">
    <source>
        <dbReference type="ARBA" id="ARBA00023136"/>
    </source>
</evidence>